<organism evidence="12 13">
    <name type="scientific">Futiania mangrovi</name>
    <dbReference type="NCBI Taxonomy" id="2959716"/>
    <lineage>
        <taxon>Bacteria</taxon>
        <taxon>Pseudomonadati</taxon>
        <taxon>Pseudomonadota</taxon>
        <taxon>Alphaproteobacteria</taxon>
        <taxon>Futianiales</taxon>
        <taxon>Futianiaceae</taxon>
        <taxon>Futiania</taxon>
    </lineage>
</organism>
<feature type="region of interest" description="Disordered" evidence="8">
    <location>
        <begin position="1"/>
        <end position="26"/>
    </location>
</feature>
<evidence type="ECO:0000256" key="8">
    <source>
        <dbReference type="SAM" id="MobiDB-lite"/>
    </source>
</evidence>
<evidence type="ECO:0000256" key="1">
    <source>
        <dbReference type="ARBA" id="ARBA00004651"/>
    </source>
</evidence>
<dbReference type="GO" id="GO:0005524">
    <property type="term" value="F:ATP binding"/>
    <property type="evidence" value="ECO:0007669"/>
    <property type="project" value="UniProtKB-KW"/>
</dbReference>
<protein>
    <submittedName>
        <fullName evidence="12">ABC transporter transmembrane domain-containing protein</fullName>
    </submittedName>
</protein>
<feature type="transmembrane region" description="Helical" evidence="9">
    <location>
        <begin position="188"/>
        <end position="205"/>
    </location>
</feature>
<proteinExistence type="predicted"/>
<dbReference type="FunFam" id="3.40.50.300:FF:000218">
    <property type="entry name" value="Multidrug ABC transporter ATP-binding protein"/>
    <property type="match status" value="1"/>
</dbReference>
<comment type="caution">
    <text evidence="12">The sequence shown here is derived from an EMBL/GenBank/DDBJ whole genome shotgun (WGS) entry which is preliminary data.</text>
</comment>
<sequence>MSQTSEPHSATTSAPSAAEEGVRPSSRSLGPLAGLWPFVRPHRGLVTGAVIALIVAALVTLTVPMAFRRMIDNGFAASNAAFIDKYFLMLIAVAGLLAMATAVRFYLVTRLGERVIADLREAVYAHVLKLSPEFFAVQRTGEVLSRLTTDTTVIQGVVGSSASIALRNMLLLVGGLAMLIVTSPKLTALVFVLVPVVVGPIIVLGRKVRRLSRLSQDKVAASSAFAGESLSAIQTVQAFTHEGADARTFRGLVEEAFDAALGRVRARSALTVIVIFLIFSGIVGILWLGAQDVLTGAMTGGELAQFVLYAVFVAGAVGALSEVWGEVQRAAGATERLMELLDAKPAIRAPESPVALPVPARGEVAFDAVSFRYPMRPDRSALDEVSFTVAPGETVALVGPSGAGKSTVFQLLLRFYDPQTGRVRIDGADLRKADPADVRARIAIVPQDTAIFGTDALENIRYGRPAATEEEVIAAAKAAAAHDFIEMLPDGYHTFLGERGVTLSGGQRQRLAIARALLKDAPILLLDEATSALDAESERLVQTALERLMEGRTTLVIAHRLATVRRADRILVMEDGRIVETGTHEELSARSGLYARLARLQFGAEVAPLRAVTAPSA</sequence>
<accession>A0A9J6PE24</accession>
<evidence type="ECO:0000259" key="10">
    <source>
        <dbReference type="PROSITE" id="PS50893"/>
    </source>
</evidence>
<evidence type="ECO:0000256" key="5">
    <source>
        <dbReference type="ARBA" id="ARBA00022989"/>
    </source>
</evidence>
<dbReference type="Gene3D" id="1.20.1560.10">
    <property type="entry name" value="ABC transporter type 1, transmembrane domain"/>
    <property type="match status" value="1"/>
</dbReference>
<feature type="transmembrane region" description="Helical" evidence="9">
    <location>
        <begin position="164"/>
        <end position="182"/>
    </location>
</feature>
<feature type="compositionally biased region" description="Low complexity" evidence="8">
    <location>
        <begin position="1"/>
        <end position="19"/>
    </location>
</feature>
<dbReference type="AlphaFoldDB" id="A0A9J6PE24"/>
<comment type="subcellular location">
    <subcellularLocation>
        <location evidence="1">Cell membrane</location>
        <topology evidence="1">Multi-pass membrane protein</topology>
    </subcellularLocation>
</comment>
<dbReference type="InterPro" id="IPR011527">
    <property type="entry name" value="ABC1_TM_dom"/>
</dbReference>
<keyword evidence="5 9" id="KW-1133">Transmembrane helix</keyword>
<dbReference type="Gene3D" id="3.40.50.300">
    <property type="entry name" value="P-loop containing nucleotide triphosphate hydrolases"/>
    <property type="match status" value="1"/>
</dbReference>
<dbReference type="GO" id="GO:0016887">
    <property type="term" value="F:ATP hydrolysis activity"/>
    <property type="evidence" value="ECO:0007669"/>
    <property type="project" value="InterPro"/>
</dbReference>
<comment type="function">
    <text evidence="7">Part of an ABC transporter complex. Transmembrane domains (TMD) form a pore in the inner membrane and the ATP-binding domain (NBD) is responsible for energy generation.</text>
</comment>
<evidence type="ECO:0000313" key="13">
    <source>
        <dbReference type="Proteomes" id="UP001055804"/>
    </source>
</evidence>
<dbReference type="SUPFAM" id="SSF52540">
    <property type="entry name" value="P-loop containing nucleoside triphosphate hydrolases"/>
    <property type="match status" value="1"/>
</dbReference>
<name>A0A9J6PE24_9PROT</name>
<gene>
    <name evidence="12" type="ORF">NJQ99_00435</name>
</gene>
<dbReference type="GO" id="GO:0090374">
    <property type="term" value="P:oligopeptide export from mitochondrion"/>
    <property type="evidence" value="ECO:0007669"/>
    <property type="project" value="TreeGrafter"/>
</dbReference>
<evidence type="ECO:0000256" key="2">
    <source>
        <dbReference type="ARBA" id="ARBA00022692"/>
    </source>
</evidence>
<dbReference type="InterPro" id="IPR011918">
    <property type="entry name" value="ABC_MsbA_ATP-bd"/>
</dbReference>
<dbReference type="NCBIfam" id="TIGR02204">
    <property type="entry name" value="MsbA_rel"/>
    <property type="match status" value="1"/>
</dbReference>
<dbReference type="GO" id="GO:0005886">
    <property type="term" value="C:plasma membrane"/>
    <property type="evidence" value="ECO:0007669"/>
    <property type="project" value="UniProtKB-SubCell"/>
</dbReference>
<evidence type="ECO:0000256" key="7">
    <source>
        <dbReference type="ARBA" id="ARBA00024725"/>
    </source>
</evidence>
<dbReference type="InterPro" id="IPR003593">
    <property type="entry name" value="AAA+_ATPase"/>
</dbReference>
<dbReference type="InterPro" id="IPR039421">
    <property type="entry name" value="Type_1_exporter"/>
</dbReference>
<dbReference type="InterPro" id="IPR036640">
    <property type="entry name" value="ABC1_TM_sf"/>
</dbReference>
<feature type="transmembrane region" description="Helical" evidence="9">
    <location>
        <begin position="269"/>
        <end position="290"/>
    </location>
</feature>
<keyword evidence="6 9" id="KW-0472">Membrane</keyword>
<evidence type="ECO:0000256" key="6">
    <source>
        <dbReference type="ARBA" id="ARBA00023136"/>
    </source>
</evidence>
<dbReference type="CDD" id="cd03249">
    <property type="entry name" value="ABC_MTABC3_MDL1_MDL2"/>
    <property type="match status" value="1"/>
</dbReference>
<dbReference type="SUPFAM" id="SSF90123">
    <property type="entry name" value="ABC transporter transmembrane region"/>
    <property type="match status" value="1"/>
</dbReference>
<dbReference type="RefSeq" id="WP_269330837.1">
    <property type="nucleotide sequence ID" value="NZ_JAMZFT010000001.1"/>
</dbReference>
<dbReference type="Pfam" id="PF00005">
    <property type="entry name" value="ABC_tran"/>
    <property type="match status" value="1"/>
</dbReference>
<keyword evidence="13" id="KW-1185">Reference proteome</keyword>
<keyword evidence="4" id="KW-0067">ATP-binding</keyword>
<evidence type="ECO:0000256" key="9">
    <source>
        <dbReference type="SAM" id="Phobius"/>
    </source>
</evidence>
<dbReference type="PROSITE" id="PS00211">
    <property type="entry name" value="ABC_TRANSPORTER_1"/>
    <property type="match status" value="1"/>
</dbReference>
<dbReference type="SMART" id="SM00382">
    <property type="entry name" value="AAA"/>
    <property type="match status" value="1"/>
</dbReference>
<dbReference type="CDD" id="cd18575">
    <property type="entry name" value="ABC_6TM_bac_exporter_ABCB8_10_like"/>
    <property type="match status" value="1"/>
</dbReference>
<dbReference type="InterPro" id="IPR017871">
    <property type="entry name" value="ABC_transporter-like_CS"/>
</dbReference>
<dbReference type="InterPro" id="IPR027417">
    <property type="entry name" value="P-loop_NTPase"/>
</dbReference>
<dbReference type="InterPro" id="IPR003439">
    <property type="entry name" value="ABC_transporter-like_ATP-bd"/>
</dbReference>
<reference evidence="12" key="1">
    <citation type="submission" date="2022-06" db="EMBL/GenBank/DDBJ databases">
        <title>Isolation and Genomics of Futiania mangrovii gen. nov., sp. nov., a Rare and Metabolically-versatile member in the Class Alphaproteobacteria.</title>
        <authorList>
            <person name="Liu L."/>
            <person name="Huang W.-C."/>
            <person name="Pan J."/>
            <person name="Li J."/>
            <person name="Huang Y."/>
            <person name="Du H."/>
            <person name="Liu Y."/>
            <person name="Li M."/>
        </authorList>
    </citation>
    <scope>NUCLEOTIDE SEQUENCE</scope>
    <source>
        <strain evidence="12">FT118</strain>
    </source>
</reference>
<evidence type="ECO:0000256" key="4">
    <source>
        <dbReference type="ARBA" id="ARBA00022840"/>
    </source>
</evidence>
<dbReference type="PROSITE" id="PS50893">
    <property type="entry name" value="ABC_TRANSPORTER_2"/>
    <property type="match status" value="1"/>
</dbReference>
<dbReference type="Pfam" id="PF00664">
    <property type="entry name" value="ABC_membrane"/>
    <property type="match status" value="1"/>
</dbReference>
<dbReference type="PANTHER" id="PTHR43394">
    <property type="entry name" value="ATP-DEPENDENT PERMEASE MDL1, MITOCHONDRIAL"/>
    <property type="match status" value="1"/>
</dbReference>
<dbReference type="EMBL" id="JAMZFT010000001">
    <property type="protein sequence ID" value="MCP1334871.1"/>
    <property type="molecule type" value="Genomic_DNA"/>
</dbReference>
<feature type="domain" description="ABC transporter" evidence="10">
    <location>
        <begin position="364"/>
        <end position="600"/>
    </location>
</feature>
<dbReference type="PROSITE" id="PS50929">
    <property type="entry name" value="ABC_TM1F"/>
    <property type="match status" value="1"/>
</dbReference>
<dbReference type="GO" id="GO:0015421">
    <property type="term" value="F:ABC-type oligopeptide transporter activity"/>
    <property type="evidence" value="ECO:0007669"/>
    <property type="project" value="TreeGrafter"/>
</dbReference>
<feature type="domain" description="ABC transmembrane type-1" evidence="11">
    <location>
        <begin position="48"/>
        <end position="329"/>
    </location>
</feature>
<feature type="transmembrane region" description="Helical" evidence="9">
    <location>
        <begin position="87"/>
        <end position="107"/>
    </location>
</feature>
<keyword evidence="3" id="KW-0547">Nucleotide-binding</keyword>
<evidence type="ECO:0000256" key="3">
    <source>
        <dbReference type="ARBA" id="ARBA00022741"/>
    </source>
</evidence>
<feature type="transmembrane region" description="Helical" evidence="9">
    <location>
        <begin position="45"/>
        <end position="67"/>
    </location>
</feature>
<keyword evidence="2 9" id="KW-0812">Transmembrane</keyword>
<feature type="transmembrane region" description="Helical" evidence="9">
    <location>
        <begin position="302"/>
        <end position="320"/>
    </location>
</feature>
<evidence type="ECO:0000313" key="12">
    <source>
        <dbReference type="EMBL" id="MCP1334871.1"/>
    </source>
</evidence>
<dbReference type="PANTHER" id="PTHR43394:SF1">
    <property type="entry name" value="ATP-BINDING CASSETTE SUB-FAMILY B MEMBER 10, MITOCHONDRIAL"/>
    <property type="match status" value="1"/>
</dbReference>
<dbReference type="Proteomes" id="UP001055804">
    <property type="component" value="Unassembled WGS sequence"/>
</dbReference>
<evidence type="ECO:0000259" key="11">
    <source>
        <dbReference type="PROSITE" id="PS50929"/>
    </source>
</evidence>